<evidence type="ECO:0000259" key="7">
    <source>
        <dbReference type="PROSITE" id="PS51123"/>
    </source>
</evidence>
<evidence type="ECO:0000313" key="9">
    <source>
        <dbReference type="Proteomes" id="UP000217250"/>
    </source>
</evidence>
<feature type="domain" description="OmpA-like" evidence="7">
    <location>
        <begin position="280"/>
        <end position="393"/>
    </location>
</feature>
<evidence type="ECO:0000256" key="1">
    <source>
        <dbReference type="ARBA" id="ARBA00004442"/>
    </source>
</evidence>
<keyword evidence="2 4" id="KW-0472">Membrane</keyword>
<dbReference type="InterPro" id="IPR036737">
    <property type="entry name" value="OmpA-like_sf"/>
</dbReference>
<dbReference type="OrthoDB" id="1522982at2"/>
<dbReference type="Proteomes" id="UP000217250">
    <property type="component" value="Chromosome"/>
</dbReference>
<dbReference type="PROSITE" id="PS01068">
    <property type="entry name" value="OMPA_1"/>
    <property type="match status" value="1"/>
</dbReference>
<gene>
    <name evidence="8" type="ORF">CGC50_12545</name>
</gene>
<evidence type="ECO:0000256" key="3">
    <source>
        <dbReference type="ARBA" id="ARBA00023237"/>
    </source>
</evidence>
<feature type="chain" id="PRO_5012783900" evidence="6">
    <location>
        <begin position="19"/>
        <end position="393"/>
    </location>
</feature>
<dbReference type="GO" id="GO:0009279">
    <property type="term" value="C:cell outer membrane"/>
    <property type="evidence" value="ECO:0007669"/>
    <property type="project" value="UniProtKB-SubCell"/>
</dbReference>
<dbReference type="InterPro" id="IPR006665">
    <property type="entry name" value="OmpA-like"/>
</dbReference>
<keyword evidence="8" id="KW-0969">Cilium</keyword>
<feature type="signal peptide" evidence="6">
    <location>
        <begin position="1"/>
        <end position="18"/>
    </location>
</feature>
<keyword evidence="8" id="KW-0282">Flagellum</keyword>
<feature type="coiled-coil region" evidence="5">
    <location>
        <begin position="204"/>
        <end position="252"/>
    </location>
</feature>
<comment type="subcellular location">
    <subcellularLocation>
        <location evidence="1">Cell outer membrane</location>
    </subcellularLocation>
</comment>
<keyword evidence="3" id="KW-0998">Cell outer membrane</keyword>
<dbReference type="GeneID" id="84809365"/>
<dbReference type="PANTHER" id="PTHR30329:SF21">
    <property type="entry name" value="LIPOPROTEIN YIAD-RELATED"/>
    <property type="match status" value="1"/>
</dbReference>
<name>A0A250FS23_9FLAO</name>
<dbReference type="CDD" id="cd07185">
    <property type="entry name" value="OmpA_C-like"/>
    <property type="match status" value="1"/>
</dbReference>
<dbReference type="InterPro" id="IPR050330">
    <property type="entry name" value="Bact_OuterMem_StrucFunc"/>
</dbReference>
<accession>A0A250FS23</accession>
<evidence type="ECO:0000256" key="2">
    <source>
        <dbReference type="ARBA" id="ARBA00023136"/>
    </source>
</evidence>
<organism evidence="8 9">
    <name type="scientific">Capnocytophaga gingivalis</name>
    <dbReference type="NCBI Taxonomy" id="1017"/>
    <lineage>
        <taxon>Bacteria</taxon>
        <taxon>Pseudomonadati</taxon>
        <taxon>Bacteroidota</taxon>
        <taxon>Flavobacteriia</taxon>
        <taxon>Flavobacteriales</taxon>
        <taxon>Flavobacteriaceae</taxon>
        <taxon>Capnocytophaga</taxon>
    </lineage>
</organism>
<keyword evidence="6" id="KW-0732">Signal</keyword>
<dbReference type="SUPFAM" id="SSF103088">
    <property type="entry name" value="OmpA-like"/>
    <property type="match status" value="1"/>
</dbReference>
<evidence type="ECO:0000256" key="5">
    <source>
        <dbReference type="SAM" id="Coils"/>
    </source>
</evidence>
<evidence type="ECO:0000256" key="6">
    <source>
        <dbReference type="SAM" id="SignalP"/>
    </source>
</evidence>
<dbReference type="AlphaFoldDB" id="A0A250FS23"/>
<reference evidence="9" key="1">
    <citation type="submission" date="2017-06" db="EMBL/GenBank/DDBJ databases">
        <title>Capnocytophaga spp. assemblies.</title>
        <authorList>
            <person name="Gulvik C.A."/>
        </authorList>
    </citation>
    <scope>NUCLEOTIDE SEQUENCE [LARGE SCALE GENOMIC DNA]</scope>
    <source>
        <strain evidence="9">H1496</strain>
    </source>
</reference>
<dbReference type="Pfam" id="PF00691">
    <property type="entry name" value="OmpA"/>
    <property type="match status" value="1"/>
</dbReference>
<evidence type="ECO:0000256" key="4">
    <source>
        <dbReference type="PROSITE-ProRule" id="PRU00473"/>
    </source>
</evidence>
<dbReference type="Gene3D" id="3.30.1330.60">
    <property type="entry name" value="OmpA-like domain"/>
    <property type="match status" value="1"/>
</dbReference>
<keyword evidence="5" id="KW-0175">Coiled coil</keyword>
<dbReference type="EMBL" id="CP022386">
    <property type="protein sequence ID" value="ATA87884.1"/>
    <property type="molecule type" value="Genomic_DNA"/>
</dbReference>
<dbReference type="PANTHER" id="PTHR30329">
    <property type="entry name" value="STATOR ELEMENT OF FLAGELLAR MOTOR COMPLEX"/>
    <property type="match status" value="1"/>
</dbReference>
<dbReference type="InterPro" id="IPR006690">
    <property type="entry name" value="OMPA-like_CS"/>
</dbReference>
<dbReference type="PROSITE" id="PS51123">
    <property type="entry name" value="OMPA_2"/>
    <property type="match status" value="1"/>
</dbReference>
<sequence length="393" mass="43686">MRKQILALTALVALGANAQEYNKWSIDVNGGVNKPVREFTSGYATKTPNFFTVNGGVRYMFNNKFGLRLGGGYDKFVEGDNSPKFNSNLWNVNLQAVANVGRVLSFEDWTRDLGLLVHTGVGIGQLKSDNFDKADNLGFVTFGVTPQVRLSNRVALLFDGSVYWYARQNKTFDGLSNTTHDGFKGLNFTGTIGLQVALGRHMIHADWYSEGKELERKLQAAEDRIAKAESDVANLAKKLDEKEDRMVDTNGNRIPDELENYLNEKYGSNAENKYATGDAARELIEKGYINVYFDFNSSKPQKSSLWAVDFVANYLKQNSGASVNAVGYADEKGSENYNQKLSAKRAEVIKQLLVDRGINASQLSFEGKGEDKTVNANSSNARQLARRVTFELK</sequence>
<dbReference type="InterPro" id="IPR006664">
    <property type="entry name" value="OMP_bac"/>
</dbReference>
<evidence type="ECO:0000313" key="8">
    <source>
        <dbReference type="EMBL" id="ATA87884.1"/>
    </source>
</evidence>
<dbReference type="PRINTS" id="PR01021">
    <property type="entry name" value="OMPADOMAIN"/>
</dbReference>
<dbReference type="RefSeq" id="WP_095911078.1">
    <property type="nucleotide sequence ID" value="NZ_CAUOUD010000002.1"/>
</dbReference>
<proteinExistence type="predicted"/>
<protein>
    <submittedName>
        <fullName evidence="8">Flagellar motor protein MotB</fullName>
    </submittedName>
</protein>
<keyword evidence="8" id="KW-0966">Cell projection</keyword>
<dbReference type="KEGG" id="cgh:CGC50_12545"/>